<sequence length="139" mass="16534">MKTSKKKKKKVDKNFIEKGIETVSDIDFETVFNKKDQLFAKINHPNWKKYKDKIILMFQMLKDVKQKKYLETPWKTIAAMIFTILYIINPLDLVPDFIPFLGYLDDITVFSFILKIINDDLMDYEKWRAAGSEEITRTL</sequence>
<dbReference type="eggNOG" id="COG3339">
    <property type="taxonomic scope" value="Bacteria"/>
</dbReference>
<keyword evidence="2" id="KW-0812">Transmembrane</keyword>
<comment type="subcellular location">
    <subcellularLocation>
        <location evidence="1">Endomembrane system</location>
        <topology evidence="1">Multi-pass membrane protein</topology>
    </subcellularLocation>
</comment>
<dbReference type="GO" id="GO:0012505">
    <property type="term" value="C:endomembrane system"/>
    <property type="evidence" value="ECO:0007669"/>
    <property type="project" value="UniProtKB-SubCell"/>
</dbReference>
<evidence type="ECO:0000313" key="7">
    <source>
        <dbReference type="Proteomes" id="UP000008514"/>
    </source>
</evidence>
<protein>
    <recommendedName>
        <fullName evidence="5">DUF1232 domain-containing protein</fullName>
    </recommendedName>
</protein>
<evidence type="ECO:0000313" key="6">
    <source>
        <dbReference type="EMBL" id="AFU69754.1"/>
    </source>
</evidence>
<keyword evidence="3" id="KW-1133">Transmembrane helix</keyword>
<gene>
    <name evidence="6" type="ordered locus">P700755_003084</name>
</gene>
<keyword evidence="7" id="KW-1185">Reference proteome</keyword>
<feature type="domain" description="DUF1232" evidence="5">
    <location>
        <begin position="77"/>
        <end position="112"/>
    </location>
</feature>
<name>K4IHB9_PSYTT</name>
<keyword evidence="4" id="KW-0472">Membrane</keyword>
<evidence type="ECO:0000259" key="5">
    <source>
        <dbReference type="Pfam" id="PF06803"/>
    </source>
</evidence>
<reference evidence="6" key="2">
    <citation type="submission" date="2012-09" db="EMBL/GenBank/DDBJ databases">
        <title>The complete sequence of Psychroflexus torquis an extreme psychrophile from sea-ice that is stimulated by light.</title>
        <authorList>
            <person name="Feng S."/>
            <person name="Powell S.M."/>
            <person name="Bowman J.P."/>
        </authorList>
    </citation>
    <scope>NUCLEOTIDE SEQUENCE [LARGE SCALE GENOMIC DNA]</scope>
    <source>
        <strain evidence="6">ATCC 700755</strain>
    </source>
</reference>
<evidence type="ECO:0000256" key="1">
    <source>
        <dbReference type="ARBA" id="ARBA00004127"/>
    </source>
</evidence>
<dbReference type="AlphaFoldDB" id="K4IHB9"/>
<dbReference type="STRING" id="313595.P700755_003084"/>
<evidence type="ECO:0000256" key="4">
    <source>
        <dbReference type="ARBA" id="ARBA00023136"/>
    </source>
</evidence>
<organism evidence="6 7">
    <name type="scientific">Psychroflexus torquis (strain ATCC 700755 / CIP 106069 / ACAM 623)</name>
    <dbReference type="NCBI Taxonomy" id="313595"/>
    <lineage>
        <taxon>Bacteria</taxon>
        <taxon>Pseudomonadati</taxon>
        <taxon>Bacteroidota</taxon>
        <taxon>Flavobacteriia</taxon>
        <taxon>Flavobacteriales</taxon>
        <taxon>Flavobacteriaceae</taxon>
        <taxon>Psychroflexus</taxon>
    </lineage>
</organism>
<dbReference type="RefSeq" id="WP_015025305.1">
    <property type="nucleotide sequence ID" value="NC_018721.1"/>
</dbReference>
<dbReference type="OrthoDB" id="9800034at2"/>
<dbReference type="Pfam" id="PF06803">
    <property type="entry name" value="DUF1232"/>
    <property type="match status" value="1"/>
</dbReference>
<reference evidence="6" key="1">
    <citation type="submission" date="2006-03" db="EMBL/GenBank/DDBJ databases">
        <authorList>
            <person name="Bowman J."/>
            <person name="Ferriera S."/>
            <person name="Johnson J."/>
            <person name="Kravitz S."/>
            <person name="Halpern A."/>
            <person name="Remington K."/>
            <person name="Beeson K."/>
            <person name="Tran B."/>
            <person name="Rogers Y.-H."/>
            <person name="Friedman R."/>
            <person name="Venter J.C."/>
        </authorList>
    </citation>
    <scope>NUCLEOTIDE SEQUENCE [LARGE SCALE GENOMIC DNA]</scope>
    <source>
        <strain evidence="6">ATCC 700755</strain>
    </source>
</reference>
<dbReference type="EMBL" id="CP003879">
    <property type="protein sequence ID" value="AFU69754.1"/>
    <property type="molecule type" value="Genomic_DNA"/>
</dbReference>
<dbReference type="KEGG" id="ptq:P700755_003084"/>
<evidence type="ECO:0000256" key="2">
    <source>
        <dbReference type="ARBA" id="ARBA00022692"/>
    </source>
</evidence>
<dbReference type="Proteomes" id="UP000008514">
    <property type="component" value="Chromosome"/>
</dbReference>
<dbReference type="InterPro" id="IPR010652">
    <property type="entry name" value="DUF1232"/>
</dbReference>
<proteinExistence type="predicted"/>
<evidence type="ECO:0000256" key="3">
    <source>
        <dbReference type="ARBA" id="ARBA00022989"/>
    </source>
</evidence>
<accession>K4IHB9</accession>
<dbReference type="HOGENOM" id="CLU_110199_1_0_10"/>